<evidence type="ECO:0008006" key="11">
    <source>
        <dbReference type="Google" id="ProtNLM"/>
    </source>
</evidence>
<comment type="subcellular location">
    <subcellularLocation>
        <location evidence="1">Cytoplasm</location>
    </subcellularLocation>
</comment>
<dbReference type="Proteomes" id="UP000835052">
    <property type="component" value="Unassembled WGS sequence"/>
</dbReference>
<evidence type="ECO:0000256" key="3">
    <source>
        <dbReference type="ARBA" id="ARBA00022723"/>
    </source>
</evidence>
<dbReference type="GO" id="GO:0034657">
    <property type="term" value="C:GID complex"/>
    <property type="evidence" value="ECO:0007669"/>
    <property type="project" value="TreeGrafter"/>
</dbReference>
<comment type="caution">
    <text evidence="9">The sequence shown here is derived from an EMBL/GenBank/DDBJ whole genome shotgun (WGS) entry which is preliminary data.</text>
</comment>
<dbReference type="InterPro" id="IPR045098">
    <property type="entry name" value="Fyv10_fam"/>
</dbReference>
<dbReference type="InterPro" id="IPR044063">
    <property type="entry name" value="ZF_RING_GID"/>
</dbReference>
<organism evidence="9 10">
    <name type="scientific">Caenorhabditis auriculariae</name>
    <dbReference type="NCBI Taxonomy" id="2777116"/>
    <lineage>
        <taxon>Eukaryota</taxon>
        <taxon>Metazoa</taxon>
        <taxon>Ecdysozoa</taxon>
        <taxon>Nematoda</taxon>
        <taxon>Chromadorea</taxon>
        <taxon>Rhabditida</taxon>
        <taxon>Rhabditina</taxon>
        <taxon>Rhabditomorpha</taxon>
        <taxon>Rhabditoidea</taxon>
        <taxon>Rhabditidae</taxon>
        <taxon>Peloderinae</taxon>
        <taxon>Caenorhabditis</taxon>
    </lineage>
</organism>
<dbReference type="FunFam" id="3.30.40.10:FF:000143">
    <property type="entry name" value="Regulator of gluconeogenesis Rmd5"/>
    <property type="match status" value="1"/>
</dbReference>
<feature type="zinc finger region" description="RING-Gid-type" evidence="6">
    <location>
        <begin position="335"/>
        <end position="379"/>
    </location>
</feature>
<dbReference type="PANTHER" id="PTHR12170">
    <property type="entry name" value="MACROPHAGE ERYTHROBLAST ATTACHER-RELATED"/>
    <property type="match status" value="1"/>
</dbReference>
<evidence type="ECO:0000313" key="10">
    <source>
        <dbReference type="Proteomes" id="UP000835052"/>
    </source>
</evidence>
<evidence type="ECO:0000256" key="4">
    <source>
        <dbReference type="ARBA" id="ARBA00022771"/>
    </source>
</evidence>
<protein>
    <recommendedName>
        <fullName evidence="11">RING-Gid-type domain-containing protein</fullName>
    </recommendedName>
</protein>
<dbReference type="InterPro" id="IPR006595">
    <property type="entry name" value="CTLH_C"/>
</dbReference>
<dbReference type="Gene3D" id="3.30.40.10">
    <property type="entry name" value="Zinc/RING finger domain, C3HC4 (zinc finger)"/>
    <property type="match status" value="1"/>
</dbReference>
<keyword evidence="2" id="KW-0963">Cytoplasm</keyword>
<dbReference type="GO" id="GO:0005634">
    <property type="term" value="C:nucleus"/>
    <property type="evidence" value="ECO:0007669"/>
    <property type="project" value="TreeGrafter"/>
</dbReference>
<name>A0A8S1GQB2_9PELO</name>
<keyword evidence="4 6" id="KW-0863">Zinc-finger</keyword>
<dbReference type="SUPFAM" id="SSF57850">
    <property type="entry name" value="RING/U-box"/>
    <property type="match status" value="1"/>
</dbReference>
<keyword evidence="5" id="KW-0862">Zinc</keyword>
<reference evidence="9" key="1">
    <citation type="submission" date="2020-10" db="EMBL/GenBank/DDBJ databases">
        <authorList>
            <person name="Kikuchi T."/>
        </authorList>
    </citation>
    <scope>NUCLEOTIDE SEQUENCE</scope>
    <source>
        <strain evidence="9">NKZ352</strain>
    </source>
</reference>
<evidence type="ECO:0000313" key="9">
    <source>
        <dbReference type="EMBL" id="CAD6185141.1"/>
    </source>
</evidence>
<feature type="domain" description="CTLH" evidence="7">
    <location>
        <begin position="177"/>
        <end position="223"/>
    </location>
</feature>
<dbReference type="GO" id="GO:0061630">
    <property type="term" value="F:ubiquitin protein ligase activity"/>
    <property type="evidence" value="ECO:0007669"/>
    <property type="project" value="InterPro"/>
</dbReference>
<dbReference type="GO" id="GO:0008270">
    <property type="term" value="F:zinc ion binding"/>
    <property type="evidence" value="ECO:0007669"/>
    <property type="project" value="UniProtKB-KW"/>
</dbReference>
<evidence type="ECO:0000256" key="1">
    <source>
        <dbReference type="ARBA" id="ARBA00004496"/>
    </source>
</evidence>
<dbReference type="InterPro" id="IPR013083">
    <property type="entry name" value="Znf_RING/FYVE/PHD"/>
</dbReference>
<dbReference type="InterPro" id="IPR024964">
    <property type="entry name" value="CTLH/CRA"/>
</dbReference>
<dbReference type="EMBL" id="CAJGYM010000002">
    <property type="protein sequence ID" value="CAD6185141.1"/>
    <property type="molecule type" value="Genomic_DNA"/>
</dbReference>
<dbReference type="PROSITE" id="PS50897">
    <property type="entry name" value="CTLH"/>
    <property type="match status" value="1"/>
</dbReference>
<feature type="domain" description="RING-Gid-type" evidence="8">
    <location>
        <begin position="335"/>
        <end position="379"/>
    </location>
</feature>
<dbReference type="PANTHER" id="PTHR12170:SF3">
    <property type="entry name" value="GH10162P"/>
    <property type="match status" value="1"/>
</dbReference>
<accession>A0A8S1GQB2</accession>
<evidence type="ECO:0000259" key="8">
    <source>
        <dbReference type="PROSITE" id="PS51867"/>
    </source>
</evidence>
<dbReference type="GO" id="GO:0043161">
    <property type="term" value="P:proteasome-mediated ubiquitin-dependent protein catabolic process"/>
    <property type="evidence" value="ECO:0007669"/>
    <property type="project" value="InterPro"/>
</dbReference>
<dbReference type="GO" id="GO:0005737">
    <property type="term" value="C:cytoplasm"/>
    <property type="evidence" value="ECO:0007669"/>
    <property type="project" value="UniProtKB-SubCell"/>
</dbReference>
<dbReference type="Pfam" id="PF10607">
    <property type="entry name" value="CTLH"/>
    <property type="match status" value="1"/>
</dbReference>
<dbReference type="AlphaFoldDB" id="A0A8S1GQB2"/>
<gene>
    <name evidence="9" type="ORF">CAUJ_LOCUS1060</name>
</gene>
<dbReference type="OrthoDB" id="1933281at2759"/>
<dbReference type="InterPro" id="IPR037683">
    <property type="entry name" value="Rmd5_dRing"/>
</dbReference>
<proteinExistence type="predicted"/>
<evidence type="ECO:0000256" key="5">
    <source>
        <dbReference type="ARBA" id="ARBA00022833"/>
    </source>
</evidence>
<evidence type="ECO:0000256" key="6">
    <source>
        <dbReference type="PROSITE-ProRule" id="PRU01215"/>
    </source>
</evidence>
<dbReference type="CDD" id="cd16652">
    <property type="entry name" value="dRING_Rmd5p-like"/>
    <property type="match status" value="1"/>
</dbReference>
<sequence length="396" mass="44929">MQPPRPGKLDRKKERPYKAISVPVERLKTVLEQYDKTWKPNMRKLRANAQMIDNELFVQNPEEMPEMSVTAQLIIEQSAKRAVSLAEESIRQHKDLHNYVSKVGKAVDRSFARDIVGIFAHEKDIESDKDCQVAALGMIYDFLLADGRDEIAETLRKEAGTLDREPAKPLTDAERTVLEEIQKKNIFPAVEWLIEHAPEETKLRYDLHKQHVVELIANGAKEEGIILACRSLRFLGSDCETPLVMGALLYGTASQEMKRYKSLFNPVLWESLFARLVDVITNHRSSLTDLITVGSTALPMLASLRRQLSNPGLLYDEELPLEIKIQKHAHSTFSCPILKVQSSARNPPMKLSCGHVISNESLHKLAAQSRHMRLKCPYCPRESLAAEARKIYFGEP</sequence>
<keyword evidence="3" id="KW-0479">Metal-binding</keyword>
<evidence type="ECO:0000256" key="2">
    <source>
        <dbReference type="ARBA" id="ARBA00022490"/>
    </source>
</evidence>
<dbReference type="PROSITE" id="PS51867">
    <property type="entry name" value="ZF_RING_GID"/>
    <property type="match status" value="1"/>
</dbReference>
<keyword evidence="10" id="KW-1185">Reference proteome</keyword>
<evidence type="ECO:0000259" key="7">
    <source>
        <dbReference type="PROSITE" id="PS50897"/>
    </source>
</evidence>